<organism evidence="3 4">
    <name type="scientific">Actinobaculum suis</name>
    <dbReference type="NCBI Taxonomy" id="1657"/>
    <lineage>
        <taxon>Bacteria</taxon>
        <taxon>Bacillati</taxon>
        <taxon>Actinomycetota</taxon>
        <taxon>Actinomycetes</taxon>
        <taxon>Actinomycetales</taxon>
        <taxon>Actinomycetaceae</taxon>
        <taxon>Actinobaculum</taxon>
    </lineage>
</organism>
<dbReference type="AlphaFoldDB" id="A0A1G7DXG4"/>
<evidence type="ECO:0000313" key="2">
    <source>
        <dbReference type="EMBL" id="MDY5152898.1"/>
    </source>
</evidence>
<dbReference type="EMBL" id="JAWNFU010000001">
    <property type="protein sequence ID" value="MDY5152898.1"/>
    <property type="molecule type" value="Genomic_DNA"/>
</dbReference>
<reference evidence="4" key="1">
    <citation type="submission" date="2016-10" db="EMBL/GenBank/DDBJ databases">
        <authorList>
            <person name="Varghese N."/>
        </authorList>
    </citation>
    <scope>NUCLEOTIDE SEQUENCE [LARGE SCALE GENOMIC DNA]</scope>
    <source>
        <strain evidence="4">DSM 20639</strain>
    </source>
</reference>
<dbReference type="PROSITE" id="PS51257">
    <property type="entry name" value="PROKAR_LIPOPROTEIN"/>
    <property type="match status" value="1"/>
</dbReference>
<sequence length="234" mass="26076">MRRGVEFGDGQAWYFAVIAISAILVFATGCMRQESVDSEALYSYVEDTRECAGFLKVESELGVRGPIVGFDCFDESGRLLYVFRQTDDAIALSESGIQWALDDDKKVLFHSDGWYLLTTERLSGELSNAFPALGDARKLKPFGESFDKAAIDGSEMDCLADVAGMVFDYAYYEAPMDVGITDEVKRALEKSYPKEIREVLQKEYGEADSLLFTELGNRASELNCICKDGRGLYE</sequence>
<reference evidence="2" key="3">
    <citation type="submission" date="2023-10" db="EMBL/GenBank/DDBJ databases">
        <title>Whole Genome based description of the genera Actinobaculum and Actinotignum reveals a complex phylogenetic relationship within the species included in the genus Actinotignum.</title>
        <authorList>
            <person name="Jensen C.S."/>
            <person name="Dargis R."/>
            <person name="Kemp M."/>
            <person name="Christensen J.J."/>
        </authorList>
    </citation>
    <scope>NUCLEOTIDE SEQUENCE</scope>
    <source>
        <strain evidence="2">Actinobaculum_suis_CCUG19206T</strain>
    </source>
</reference>
<name>A0A1G7DXG4_9ACTO</name>
<accession>A0A1G7DXG4</accession>
<dbReference type="EMBL" id="FNAU01000013">
    <property type="protein sequence ID" value="SDE55826.1"/>
    <property type="molecule type" value="Genomic_DNA"/>
</dbReference>
<protein>
    <recommendedName>
        <fullName evidence="5">Lipoprotein</fullName>
    </recommendedName>
</protein>
<evidence type="ECO:0000313" key="4">
    <source>
        <dbReference type="Proteomes" id="UP000182744"/>
    </source>
</evidence>
<evidence type="ECO:0000256" key="1">
    <source>
        <dbReference type="SAM" id="Phobius"/>
    </source>
</evidence>
<dbReference type="Proteomes" id="UP000182744">
    <property type="component" value="Unassembled WGS sequence"/>
</dbReference>
<dbReference type="Proteomes" id="UP001273799">
    <property type="component" value="Unassembled WGS sequence"/>
</dbReference>
<evidence type="ECO:0008006" key="5">
    <source>
        <dbReference type="Google" id="ProtNLM"/>
    </source>
</evidence>
<keyword evidence="1" id="KW-0472">Membrane</keyword>
<gene>
    <name evidence="2" type="ORF">R6G71_02375</name>
    <name evidence="3" type="ORF">SAMN05421878_11347</name>
</gene>
<keyword evidence="4" id="KW-1185">Reference proteome</keyword>
<dbReference type="RefSeq" id="WP_074663295.1">
    <property type="nucleotide sequence ID" value="NZ_FNAU01000013.1"/>
</dbReference>
<feature type="transmembrane region" description="Helical" evidence="1">
    <location>
        <begin position="12"/>
        <end position="31"/>
    </location>
</feature>
<keyword evidence="1" id="KW-0812">Transmembrane</keyword>
<evidence type="ECO:0000313" key="3">
    <source>
        <dbReference type="EMBL" id="SDE55826.1"/>
    </source>
</evidence>
<reference evidence="3" key="2">
    <citation type="submission" date="2016-10" db="EMBL/GenBank/DDBJ databases">
        <authorList>
            <person name="de Groot N.N."/>
        </authorList>
    </citation>
    <scope>NUCLEOTIDE SEQUENCE [LARGE SCALE GENOMIC DNA]</scope>
    <source>
        <strain evidence="3">DSM 20639</strain>
    </source>
</reference>
<keyword evidence="1" id="KW-1133">Transmembrane helix</keyword>
<proteinExistence type="predicted"/>